<dbReference type="InterPro" id="IPR009045">
    <property type="entry name" value="Zn_M74/Hedgehog-like"/>
</dbReference>
<dbReference type="CDD" id="cd14852">
    <property type="entry name" value="LD-carboxypeptidase"/>
    <property type="match status" value="1"/>
</dbReference>
<dbReference type="EMBL" id="CP043431">
    <property type="protein sequence ID" value="QNT63836.1"/>
    <property type="molecule type" value="Genomic_DNA"/>
</dbReference>
<dbReference type="InterPro" id="IPR003709">
    <property type="entry name" value="VanY-like_core_dom"/>
</dbReference>
<dbReference type="PANTHER" id="PTHR34385">
    <property type="entry name" value="D-ALANYL-D-ALANINE CARBOXYPEPTIDASE"/>
    <property type="match status" value="1"/>
</dbReference>
<dbReference type="GO" id="GO:0008233">
    <property type="term" value="F:peptidase activity"/>
    <property type="evidence" value="ECO:0007669"/>
    <property type="project" value="InterPro"/>
</dbReference>
<feature type="domain" description="D-alanyl-D-alanine carboxypeptidase-like core" evidence="1">
    <location>
        <begin position="88"/>
        <end position="210"/>
    </location>
</feature>
<dbReference type="PANTHER" id="PTHR34385:SF1">
    <property type="entry name" value="PEPTIDOGLYCAN L-ALANYL-D-GLUTAMATE ENDOPEPTIDASE CWLK"/>
    <property type="match status" value="1"/>
</dbReference>
<dbReference type="SUPFAM" id="SSF55166">
    <property type="entry name" value="Hedgehog/DD-peptidase"/>
    <property type="match status" value="1"/>
</dbReference>
<evidence type="ECO:0000259" key="1">
    <source>
        <dbReference type="Pfam" id="PF02557"/>
    </source>
</evidence>
<protein>
    <submittedName>
        <fullName evidence="2">M15 family metallopeptidase</fullName>
    </submittedName>
</protein>
<evidence type="ECO:0000313" key="2">
    <source>
        <dbReference type="EMBL" id="QNT63836.1"/>
    </source>
</evidence>
<dbReference type="InterPro" id="IPR058193">
    <property type="entry name" value="VanY/YodJ_core_dom"/>
</dbReference>
<evidence type="ECO:0000313" key="3">
    <source>
        <dbReference type="Proteomes" id="UP000516446"/>
    </source>
</evidence>
<gene>
    <name evidence="2" type="ORF">FY536_00480</name>
</gene>
<dbReference type="Proteomes" id="UP000516446">
    <property type="component" value="Chromosome"/>
</dbReference>
<dbReference type="InterPro" id="IPR052179">
    <property type="entry name" value="DD-CPase-like"/>
</dbReference>
<accession>A0A7H1MK50</accession>
<dbReference type="Pfam" id="PF02557">
    <property type="entry name" value="VanY"/>
    <property type="match status" value="1"/>
</dbReference>
<organism evidence="2 3">
    <name type="scientific">Weissella koreensis</name>
    <dbReference type="NCBI Taxonomy" id="165096"/>
    <lineage>
        <taxon>Bacteria</taxon>
        <taxon>Bacillati</taxon>
        <taxon>Bacillota</taxon>
        <taxon>Bacilli</taxon>
        <taxon>Lactobacillales</taxon>
        <taxon>Lactobacillaceae</taxon>
        <taxon>Weissella</taxon>
    </lineage>
</organism>
<dbReference type="GO" id="GO:0006508">
    <property type="term" value="P:proteolysis"/>
    <property type="evidence" value="ECO:0007669"/>
    <property type="project" value="InterPro"/>
</dbReference>
<sequence length="249" mass="28082">MLKKRLLTFSLIICLLIGLIWAWNHHINQPTMQNKTILKTKEKSSLATKPTYHTDHNLLVVNKKHPLTQDYNPFKGALDTNNPDGGGLSENANQAKNEIIAALQAAGFPISNQVSGYRSYQYQTTLYNNYVANHGQKEADTFSARPGYSEHQSGLAFDLTGQNGQLPTDDKMYKWLQNNAYKYGLIIRFPRHSSTQTGYIGEEWHLRYVGINNATTMNKKKISTLEEYTGVKGGDYHPDASQDQLAVNE</sequence>
<dbReference type="OMA" id="EYEDWHY"/>
<dbReference type="RefSeq" id="WP_006845481.1">
    <property type="nucleotide sequence ID" value="NZ_CP026847.1"/>
</dbReference>
<dbReference type="AlphaFoldDB" id="A0A7H1MK50"/>
<reference evidence="2 3" key="1">
    <citation type="submission" date="2019-08" db="EMBL/GenBank/DDBJ databases">
        <authorList>
            <person name="Chang H.C."/>
            <person name="Mun S.Y."/>
        </authorList>
    </citation>
    <scope>NUCLEOTIDE SEQUENCE [LARGE SCALE GENOMIC DNA]</scope>
    <source>
        <strain evidence="2 3">SK</strain>
    </source>
</reference>
<dbReference type="Gene3D" id="3.30.1380.10">
    <property type="match status" value="1"/>
</dbReference>
<proteinExistence type="predicted"/>
<keyword evidence="3" id="KW-1185">Reference proteome</keyword>
<name>A0A7H1MK50_9LACO</name>